<reference evidence="1 2" key="1">
    <citation type="submission" date="2019-03" db="EMBL/GenBank/DDBJ databases">
        <title>Genomic Encyclopedia of Archaeal and Bacterial Type Strains, Phase II (KMG-II): from individual species to whole genera.</title>
        <authorList>
            <person name="Goeker M."/>
        </authorList>
    </citation>
    <scope>NUCLEOTIDE SEQUENCE [LARGE SCALE GENOMIC DNA]</scope>
    <source>
        <strain evidence="1 2">DSM 28353</strain>
    </source>
</reference>
<accession>A0A4R6WMX4</accession>
<organism evidence="1 2">
    <name type="scientific">Sphingobacterium yanglingense</name>
    <dbReference type="NCBI Taxonomy" id="1437280"/>
    <lineage>
        <taxon>Bacteria</taxon>
        <taxon>Pseudomonadati</taxon>
        <taxon>Bacteroidota</taxon>
        <taxon>Sphingobacteriia</taxon>
        <taxon>Sphingobacteriales</taxon>
        <taxon>Sphingobacteriaceae</taxon>
        <taxon>Sphingobacterium</taxon>
    </lineage>
</organism>
<dbReference type="AlphaFoldDB" id="A0A4R6WMX4"/>
<dbReference type="Proteomes" id="UP000295292">
    <property type="component" value="Unassembled WGS sequence"/>
</dbReference>
<dbReference type="EMBL" id="SNYV01000011">
    <property type="protein sequence ID" value="TDQ80198.1"/>
    <property type="molecule type" value="Genomic_DNA"/>
</dbReference>
<protein>
    <submittedName>
        <fullName evidence="1">Uncharacterized protein</fullName>
    </submittedName>
</protein>
<sequence>MKYILHQLLVLPSLVFMGPSFFIHNPWIESTVREIIDQDETRLYTHRGVTSYYAPN</sequence>
<evidence type="ECO:0000313" key="1">
    <source>
        <dbReference type="EMBL" id="TDQ80198.1"/>
    </source>
</evidence>
<proteinExistence type="predicted"/>
<dbReference type="RefSeq" id="WP_162850057.1">
    <property type="nucleotide sequence ID" value="NZ_SNYV01000011.1"/>
</dbReference>
<comment type="caution">
    <text evidence="1">The sequence shown here is derived from an EMBL/GenBank/DDBJ whole genome shotgun (WGS) entry which is preliminary data.</text>
</comment>
<evidence type="ECO:0000313" key="2">
    <source>
        <dbReference type="Proteomes" id="UP000295292"/>
    </source>
</evidence>
<keyword evidence="2" id="KW-1185">Reference proteome</keyword>
<name>A0A4R6WMX4_9SPHI</name>
<gene>
    <name evidence="1" type="ORF">CLV99_1655</name>
</gene>